<dbReference type="SUPFAM" id="SSF55347">
    <property type="entry name" value="Glyceraldehyde-3-phosphate dehydrogenase-like, C-terminal domain"/>
    <property type="match status" value="1"/>
</dbReference>
<dbReference type="EMBL" id="FOXW01000002">
    <property type="protein sequence ID" value="SFQ10052.1"/>
    <property type="molecule type" value="Genomic_DNA"/>
</dbReference>
<evidence type="ECO:0000313" key="9">
    <source>
        <dbReference type="EMBL" id="SFQ10052.1"/>
    </source>
</evidence>
<feature type="binding site" evidence="6">
    <location>
        <position position="180"/>
    </location>
    <ligand>
        <name>substrate</name>
    </ligand>
</feature>
<reference evidence="9 10" key="1">
    <citation type="submission" date="2016-10" db="EMBL/GenBank/DDBJ databases">
        <authorList>
            <person name="de Groot N.N."/>
        </authorList>
    </citation>
    <scope>NUCLEOTIDE SEQUENCE [LARGE SCALE GENOMIC DNA]</scope>
    <source>
        <strain evidence="9 10">DSM 20581</strain>
    </source>
</reference>
<dbReference type="UniPathway" id="UPA00115">
    <property type="reaction ID" value="UER00408"/>
</dbReference>
<feature type="binding site" evidence="6">
    <location>
        <position position="340"/>
    </location>
    <ligand>
        <name>substrate</name>
    </ligand>
</feature>
<dbReference type="EC" id="1.1.1.49" evidence="6"/>
<keyword evidence="2 6" id="KW-0313">Glucose metabolism</keyword>
<dbReference type="Pfam" id="PF02781">
    <property type="entry name" value="G6PD_C"/>
    <property type="match status" value="1"/>
</dbReference>
<dbReference type="Proteomes" id="UP000199136">
    <property type="component" value="Unassembled WGS sequence"/>
</dbReference>
<name>A0A1I5VRG8_9LACT</name>
<dbReference type="InterPro" id="IPR001282">
    <property type="entry name" value="G6P_DH"/>
</dbReference>
<keyword evidence="4 6" id="KW-0560">Oxidoreductase</keyword>
<dbReference type="GO" id="GO:0050661">
    <property type="term" value="F:NADP binding"/>
    <property type="evidence" value="ECO:0007669"/>
    <property type="project" value="UniProtKB-UniRule"/>
</dbReference>
<feature type="domain" description="Glucose-6-phosphate dehydrogenase C-terminal" evidence="8">
    <location>
        <begin position="192"/>
        <end position="480"/>
    </location>
</feature>
<dbReference type="PANTHER" id="PTHR23429:SF0">
    <property type="entry name" value="GLUCOSE-6-PHOSPHATE 1-DEHYDROGENASE"/>
    <property type="match status" value="1"/>
</dbReference>
<feature type="active site" description="Proton acceptor" evidence="6">
    <location>
        <position position="242"/>
    </location>
</feature>
<organism evidence="9 10">
    <name type="scientific">Desemzia incerta</name>
    <dbReference type="NCBI Taxonomy" id="82801"/>
    <lineage>
        <taxon>Bacteria</taxon>
        <taxon>Bacillati</taxon>
        <taxon>Bacillota</taxon>
        <taxon>Bacilli</taxon>
        <taxon>Lactobacillales</taxon>
        <taxon>Carnobacteriaceae</taxon>
        <taxon>Desemzia</taxon>
    </lineage>
</organism>
<evidence type="ECO:0000313" key="10">
    <source>
        <dbReference type="Proteomes" id="UP000199136"/>
    </source>
</evidence>
<dbReference type="PRINTS" id="PR00079">
    <property type="entry name" value="G6PDHDRGNASE"/>
</dbReference>
<evidence type="ECO:0000256" key="6">
    <source>
        <dbReference type="HAMAP-Rule" id="MF_00966"/>
    </source>
</evidence>
<dbReference type="GO" id="GO:0005829">
    <property type="term" value="C:cytosol"/>
    <property type="evidence" value="ECO:0007669"/>
    <property type="project" value="TreeGrafter"/>
</dbReference>
<dbReference type="InterPro" id="IPR036291">
    <property type="entry name" value="NAD(P)-bd_dom_sf"/>
</dbReference>
<dbReference type="InterPro" id="IPR022675">
    <property type="entry name" value="G6P_DH_C"/>
</dbReference>
<accession>A0A1I5VRG8</accession>
<feature type="binding site" evidence="6">
    <location>
        <position position="48"/>
    </location>
    <ligand>
        <name>NADP(+)</name>
        <dbReference type="ChEBI" id="CHEBI:58349"/>
    </ligand>
</feature>
<keyword evidence="10" id="KW-1185">Reference proteome</keyword>
<dbReference type="HAMAP" id="MF_00966">
    <property type="entry name" value="G6PD"/>
    <property type="match status" value="1"/>
</dbReference>
<comment type="function">
    <text evidence="6">Catalyzes the oxidation of glucose 6-phosphate to 6-phosphogluconolactone.</text>
</comment>
<keyword evidence="3 6" id="KW-0521">NADP</keyword>
<evidence type="ECO:0000256" key="3">
    <source>
        <dbReference type="ARBA" id="ARBA00022857"/>
    </source>
</evidence>
<dbReference type="Gene3D" id="3.40.50.720">
    <property type="entry name" value="NAD(P)-binding Rossmann-like Domain"/>
    <property type="match status" value="1"/>
</dbReference>
<sequence length="484" mass="55794">MSKKPIGGLIVLFGATGDLSSRMLLPALHQLYQRGKLSENFALVGASRKEMTDEEFQEFARTSVENGTNFEKFEEEFFNHCRYQTTDNIKLEDLEKLREKMELTAKEFETPEEYIYYYSIAPELYDETTTNLQKAHITELSGNHRVIVEKPFGDSLETAEEYHKLLLKEFDQEDIYFMDHFPGMDFIQNVLASRFFNPLIEGIWNNQFIENVQISLPENLSIGTRGSFYEENGALYDMFQNHLLQILSIVAMELPSELTANAIHEEKLNVLKNVPTFTKEQVEQKVVRGQYKADSEGKYNSYRGEDHVDSDSDTDTYIAAELTVDAPRWQGVPFYVRTGKALIEDYIAIDVMLKSTDAVTSDVASRMSFMAKPAYGISLVLNQKMPNNAYEPITTFIGPDKETFGEQYVADPYENMIHDALAGDRTYFTTYTEIKEQWRITDSIAAAWEEMDRPDFPNYRANTFGPIEAEDLLTKNHHEWVKRI</sequence>
<proteinExistence type="inferred from homology"/>
<evidence type="ECO:0000259" key="8">
    <source>
        <dbReference type="Pfam" id="PF02781"/>
    </source>
</evidence>
<evidence type="ECO:0000256" key="1">
    <source>
        <dbReference type="ARBA" id="ARBA00004937"/>
    </source>
</evidence>
<comment type="pathway">
    <text evidence="1 6">Carbohydrate degradation; pentose phosphate pathway; D-ribulose 5-phosphate from D-glucose 6-phosphate (oxidative stage): step 1/3.</text>
</comment>
<gene>
    <name evidence="6" type="primary">zwf</name>
    <name evidence="9" type="ORF">SAMN04488506_0544</name>
</gene>
<keyword evidence="5 6" id="KW-0119">Carbohydrate metabolism</keyword>
<dbReference type="GO" id="GO:0004345">
    <property type="term" value="F:glucose-6-phosphate dehydrogenase activity"/>
    <property type="evidence" value="ECO:0007669"/>
    <property type="project" value="UniProtKB-UniRule"/>
</dbReference>
<feature type="domain" description="Glucose-6-phosphate dehydrogenase NAD-binding" evidence="7">
    <location>
        <begin position="11"/>
        <end position="189"/>
    </location>
</feature>
<dbReference type="RefSeq" id="WP_092479626.1">
    <property type="nucleotide sequence ID" value="NZ_FOXW01000002.1"/>
</dbReference>
<dbReference type="AlphaFoldDB" id="A0A1I5VRG8"/>
<dbReference type="InterPro" id="IPR022674">
    <property type="entry name" value="G6P_DH_NAD-bd"/>
</dbReference>
<dbReference type="OrthoDB" id="9802739at2"/>
<evidence type="ECO:0000256" key="4">
    <source>
        <dbReference type="ARBA" id="ARBA00023002"/>
    </source>
</evidence>
<comment type="similarity">
    <text evidence="6">Belongs to the glucose-6-phosphate dehydrogenase family.</text>
</comment>
<dbReference type="Gene3D" id="3.30.360.10">
    <property type="entry name" value="Dihydrodipicolinate Reductase, domain 2"/>
    <property type="match status" value="1"/>
</dbReference>
<evidence type="ECO:0000256" key="2">
    <source>
        <dbReference type="ARBA" id="ARBA00022526"/>
    </source>
</evidence>
<protein>
    <recommendedName>
        <fullName evidence="6">Glucose-6-phosphate 1-dehydrogenase</fullName>
        <shortName evidence="6">G6PD</shortName>
        <ecNumber evidence="6">1.1.1.49</ecNumber>
    </recommendedName>
</protein>
<feature type="binding site" evidence="6">
    <location>
        <position position="150"/>
    </location>
    <ligand>
        <name>NADP(+)</name>
        <dbReference type="ChEBI" id="CHEBI:58349"/>
    </ligand>
</feature>
<feature type="binding site" evidence="6">
    <location>
        <position position="237"/>
    </location>
    <ligand>
        <name>substrate</name>
    </ligand>
</feature>
<dbReference type="Pfam" id="PF00479">
    <property type="entry name" value="G6PD_N"/>
    <property type="match status" value="1"/>
</dbReference>
<dbReference type="GO" id="GO:0006006">
    <property type="term" value="P:glucose metabolic process"/>
    <property type="evidence" value="ECO:0007669"/>
    <property type="project" value="UniProtKB-KW"/>
</dbReference>
<dbReference type="PIRSF" id="PIRSF000110">
    <property type="entry name" value="G6PD"/>
    <property type="match status" value="1"/>
</dbReference>
<dbReference type="GO" id="GO:0009051">
    <property type="term" value="P:pentose-phosphate shunt, oxidative branch"/>
    <property type="evidence" value="ECO:0007669"/>
    <property type="project" value="TreeGrafter"/>
</dbReference>
<feature type="binding site" evidence="6">
    <location>
        <position position="218"/>
    </location>
    <ligand>
        <name>substrate</name>
    </ligand>
</feature>
<dbReference type="STRING" id="82801.SAMN04488506_0544"/>
<comment type="catalytic activity">
    <reaction evidence="6">
        <text>D-glucose 6-phosphate + NADP(+) = 6-phospho-D-glucono-1,5-lactone + NADPH + H(+)</text>
        <dbReference type="Rhea" id="RHEA:15841"/>
        <dbReference type="ChEBI" id="CHEBI:15378"/>
        <dbReference type="ChEBI" id="CHEBI:57783"/>
        <dbReference type="ChEBI" id="CHEBI:57955"/>
        <dbReference type="ChEBI" id="CHEBI:58349"/>
        <dbReference type="ChEBI" id="CHEBI:61548"/>
        <dbReference type="EC" id="1.1.1.49"/>
    </reaction>
</comment>
<comment type="caution">
    <text evidence="6">Lacks conserved residue(s) required for the propagation of feature annotation.</text>
</comment>
<dbReference type="PANTHER" id="PTHR23429">
    <property type="entry name" value="GLUCOSE-6-PHOSPHATE 1-DEHYDROGENASE G6PD"/>
    <property type="match status" value="1"/>
</dbReference>
<dbReference type="SUPFAM" id="SSF51735">
    <property type="entry name" value="NAD(P)-binding Rossmann-fold domains"/>
    <property type="match status" value="1"/>
</dbReference>
<dbReference type="NCBIfam" id="TIGR00871">
    <property type="entry name" value="zwf"/>
    <property type="match status" value="1"/>
</dbReference>
<evidence type="ECO:0000259" key="7">
    <source>
        <dbReference type="Pfam" id="PF00479"/>
    </source>
</evidence>
<evidence type="ECO:0000256" key="5">
    <source>
        <dbReference type="ARBA" id="ARBA00023277"/>
    </source>
</evidence>